<gene>
    <name evidence="2" type="ORF">DPPLL_09890</name>
</gene>
<dbReference type="Proteomes" id="UP000830055">
    <property type="component" value="Chromosome"/>
</dbReference>
<dbReference type="SUPFAM" id="SSF109604">
    <property type="entry name" value="HD-domain/PDEase-like"/>
    <property type="match status" value="1"/>
</dbReference>
<keyword evidence="3" id="KW-1185">Reference proteome</keyword>
<dbReference type="Gene3D" id="1.10.3210.10">
    <property type="entry name" value="Hypothetical protein af1432"/>
    <property type="match status" value="1"/>
</dbReference>
<dbReference type="InterPro" id="IPR006675">
    <property type="entry name" value="HDIG_dom"/>
</dbReference>
<dbReference type="SMART" id="SM00471">
    <property type="entry name" value="HDc"/>
    <property type="match status" value="1"/>
</dbReference>
<dbReference type="NCBIfam" id="TIGR00277">
    <property type="entry name" value="HDIG"/>
    <property type="match status" value="1"/>
</dbReference>
<reference evidence="2 3" key="1">
    <citation type="submission" date="2022-01" db="EMBL/GenBank/DDBJ databases">
        <title>Desulfofustis limnae sp. nov., a novel mesophilic sulfate-reducing bacterium isolated from marsh soil.</title>
        <authorList>
            <person name="Watanabe M."/>
            <person name="Takahashi A."/>
            <person name="Kojima H."/>
            <person name="Fukui M."/>
        </authorList>
    </citation>
    <scope>NUCLEOTIDE SEQUENCE [LARGE SCALE GENOMIC DNA]</scope>
    <source>
        <strain evidence="2 3">PPLL</strain>
    </source>
</reference>
<dbReference type="EMBL" id="AP025516">
    <property type="protein sequence ID" value="BDD86624.1"/>
    <property type="molecule type" value="Genomic_DNA"/>
</dbReference>
<dbReference type="CDD" id="cd00077">
    <property type="entry name" value="HDc"/>
    <property type="match status" value="1"/>
</dbReference>
<evidence type="ECO:0000313" key="2">
    <source>
        <dbReference type="EMBL" id="BDD86624.1"/>
    </source>
</evidence>
<protein>
    <submittedName>
        <fullName evidence="2">Phosphohydrolase</fullName>
    </submittedName>
</protein>
<sequence length="208" mass="23696">METPRAIPDQAVCLELMEQYGMLDNIRRHSLLVARVAETLVGNLHIPADSRDFRPNRNLVLAGALLHDIAKTRCLDGSCRHAEEGQLICEEHGYPEVGVIVGEHVLLSSFTPEYYRRGRFPAREIVYYADKRVKHDQIVSLQERLLYIIDRYSGNLPAVEQRIRENFRRCQELERHLFSFLPFSAEELPHRLLPLAGPGAARIAGTGT</sequence>
<name>A0ABM7W6N3_9BACT</name>
<dbReference type="InterPro" id="IPR006674">
    <property type="entry name" value="HD_domain"/>
</dbReference>
<evidence type="ECO:0000313" key="3">
    <source>
        <dbReference type="Proteomes" id="UP000830055"/>
    </source>
</evidence>
<dbReference type="Pfam" id="PF01966">
    <property type="entry name" value="HD"/>
    <property type="match status" value="1"/>
</dbReference>
<feature type="domain" description="HD/PDEase" evidence="1">
    <location>
        <begin position="22"/>
        <end position="164"/>
    </location>
</feature>
<dbReference type="InterPro" id="IPR003607">
    <property type="entry name" value="HD/PDEase_dom"/>
</dbReference>
<dbReference type="RefSeq" id="WP_284153702.1">
    <property type="nucleotide sequence ID" value="NZ_AP025516.1"/>
</dbReference>
<accession>A0ABM7W6N3</accession>
<evidence type="ECO:0000259" key="1">
    <source>
        <dbReference type="SMART" id="SM00471"/>
    </source>
</evidence>
<organism evidence="2 3">
    <name type="scientific">Desulfofustis limnaeus</name>
    <dbReference type="NCBI Taxonomy" id="2740163"/>
    <lineage>
        <taxon>Bacteria</taxon>
        <taxon>Pseudomonadati</taxon>
        <taxon>Thermodesulfobacteriota</taxon>
        <taxon>Desulfobulbia</taxon>
        <taxon>Desulfobulbales</taxon>
        <taxon>Desulfocapsaceae</taxon>
        <taxon>Desulfofustis</taxon>
    </lineage>
</organism>
<proteinExistence type="predicted"/>